<dbReference type="InterPro" id="IPR050079">
    <property type="entry name" value="DEAD_box_RNA_helicase"/>
</dbReference>
<organism evidence="10">
    <name type="scientific">Thermocrinis ruber</name>
    <dbReference type="NCBI Taxonomy" id="75906"/>
    <lineage>
        <taxon>Bacteria</taxon>
        <taxon>Pseudomonadati</taxon>
        <taxon>Aquificota</taxon>
        <taxon>Aquificia</taxon>
        <taxon>Aquificales</taxon>
        <taxon>Aquificaceae</taxon>
        <taxon>Thermocrinis</taxon>
    </lineage>
</organism>
<dbReference type="InterPro" id="IPR014014">
    <property type="entry name" value="RNA_helicase_DEAD_Q_motif"/>
</dbReference>
<comment type="similarity">
    <text evidence="5">Belongs to the DEAD box helicase family.</text>
</comment>
<dbReference type="PROSITE" id="PS51194">
    <property type="entry name" value="HELICASE_CTER"/>
    <property type="match status" value="1"/>
</dbReference>
<proteinExistence type="inferred from homology"/>
<evidence type="ECO:0000259" key="9">
    <source>
        <dbReference type="PROSITE" id="PS51195"/>
    </source>
</evidence>
<dbReference type="GO" id="GO:0003676">
    <property type="term" value="F:nucleic acid binding"/>
    <property type="evidence" value="ECO:0007669"/>
    <property type="project" value="InterPro"/>
</dbReference>
<gene>
    <name evidence="10" type="ORF">ENN04_08195</name>
</gene>
<feature type="short sequence motif" description="Q motif" evidence="6">
    <location>
        <begin position="1"/>
        <end position="29"/>
    </location>
</feature>
<accession>A0A7C5X2B1</accession>
<comment type="caution">
    <text evidence="10">The sequence shown here is derived from an EMBL/GenBank/DDBJ whole genome shotgun (WGS) entry which is preliminary data.</text>
</comment>
<dbReference type="CDD" id="cd00268">
    <property type="entry name" value="DEADc"/>
    <property type="match status" value="1"/>
</dbReference>
<dbReference type="Gene3D" id="3.40.50.300">
    <property type="entry name" value="P-loop containing nucleotide triphosphate hydrolases"/>
    <property type="match status" value="2"/>
</dbReference>
<dbReference type="InterPro" id="IPR011545">
    <property type="entry name" value="DEAD/DEAH_box_helicase_dom"/>
</dbReference>
<keyword evidence="4" id="KW-0067">ATP-binding</keyword>
<dbReference type="SMART" id="SM00490">
    <property type="entry name" value="HELICc"/>
    <property type="match status" value="1"/>
</dbReference>
<evidence type="ECO:0000256" key="1">
    <source>
        <dbReference type="ARBA" id="ARBA00022741"/>
    </source>
</evidence>
<dbReference type="PANTHER" id="PTHR47959:SF1">
    <property type="entry name" value="ATP-DEPENDENT RNA HELICASE DBPA"/>
    <property type="match status" value="1"/>
</dbReference>
<evidence type="ECO:0000259" key="8">
    <source>
        <dbReference type="PROSITE" id="PS51194"/>
    </source>
</evidence>
<sequence length="367" mass="41451">MEFDFSQLSEPLRRALKDLGFEKPTPIQKEAIPLALKGYDILGQAATGTGKTAAFGIPIIEKIKKEEGLKALILTPTRELAVQVKEQLQELAKYKGLRVSVFYGGTSVAGNIEFLAKYTHNIVVGTPGRIKDLINRSALDLSNVSYFVLDEADLMLDMGFIEDVEEIISHIPTQRQGFMFSATIPKQVEGLARKYLREDYKLVRVINAELEPKIEERLIRLSSPAQKLSELEKLLREHLLEKVIIFVKTRKDAKELAERLKAKNFKVVTLHGDMTQRQRENALRLFKEGKVRIVVATDVASRGLDIKGVGVVINYHIPEDPEVYIHRIGRTGRIGNYGKAYSFATPEDSRALWRIKKLKENQKSLGL</sequence>
<evidence type="ECO:0000256" key="2">
    <source>
        <dbReference type="ARBA" id="ARBA00022801"/>
    </source>
</evidence>
<dbReference type="CDD" id="cd18787">
    <property type="entry name" value="SF2_C_DEAD"/>
    <property type="match status" value="1"/>
</dbReference>
<protein>
    <submittedName>
        <fullName evidence="10">DEAD/DEAH box helicase</fullName>
    </submittedName>
</protein>
<evidence type="ECO:0000256" key="6">
    <source>
        <dbReference type="PROSITE-ProRule" id="PRU00552"/>
    </source>
</evidence>
<dbReference type="GO" id="GO:0016787">
    <property type="term" value="F:hydrolase activity"/>
    <property type="evidence" value="ECO:0007669"/>
    <property type="project" value="UniProtKB-KW"/>
</dbReference>
<feature type="domain" description="DEAD-box RNA helicase Q" evidence="9">
    <location>
        <begin position="1"/>
        <end position="29"/>
    </location>
</feature>
<feature type="domain" description="Helicase C-terminal" evidence="8">
    <location>
        <begin position="227"/>
        <end position="367"/>
    </location>
</feature>
<dbReference type="InterPro" id="IPR027417">
    <property type="entry name" value="P-loop_NTPase"/>
</dbReference>
<evidence type="ECO:0000313" key="10">
    <source>
        <dbReference type="EMBL" id="HHO74591.1"/>
    </source>
</evidence>
<dbReference type="InterPro" id="IPR014001">
    <property type="entry name" value="Helicase_ATP-bd"/>
</dbReference>
<dbReference type="GO" id="GO:0003724">
    <property type="term" value="F:RNA helicase activity"/>
    <property type="evidence" value="ECO:0007669"/>
    <property type="project" value="InterPro"/>
</dbReference>
<dbReference type="GO" id="GO:0005829">
    <property type="term" value="C:cytosol"/>
    <property type="evidence" value="ECO:0007669"/>
    <property type="project" value="TreeGrafter"/>
</dbReference>
<keyword evidence="1" id="KW-0547">Nucleotide-binding</keyword>
<keyword evidence="3 10" id="KW-0347">Helicase</keyword>
<dbReference type="EMBL" id="DSAC01000101">
    <property type="protein sequence ID" value="HHO74591.1"/>
    <property type="molecule type" value="Genomic_DNA"/>
</dbReference>
<feature type="domain" description="Helicase ATP-binding" evidence="7">
    <location>
        <begin position="32"/>
        <end position="202"/>
    </location>
</feature>
<evidence type="ECO:0000256" key="5">
    <source>
        <dbReference type="ARBA" id="ARBA00038437"/>
    </source>
</evidence>
<dbReference type="PROSITE" id="PS51195">
    <property type="entry name" value="Q_MOTIF"/>
    <property type="match status" value="1"/>
</dbReference>
<reference evidence="10" key="1">
    <citation type="journal article" date="2020" name="mSystems">
        <title>Genome- and Community-Level Interaction Insights into Carbon Utilization and Element Cycling Functions of Hydrothermarchaeota in Hydrothermal Sediment.</title>
        <authorList>
            <person name="Zhou Z."/>
            <person name="Liu Y."/>
            <person name="Xu W."/>
            <person name="Pan J."/>
            <person name="Luo Z.H."/>
            <person name="Li M."/>
        </authorList>
    </citation>
    <scope>NUCLEOTIDE SEQUENCE [LARGE SCALE GENOMIC DNA]</scope>
    <source>
        <strain evidence="10">SpSt-114</strain>
    </source>
</reference>
<dbReference type="SMART" id="SM00487">
    <property type="entry name" value="DEXDc"/>
    <property type="match status" value="1"/>
</dbReference>
<evidence type="ECO:0000259" key="7">
    <source>
        <dbReference type="PROSITE" id="PS51192"/>
    </source>
</evidence>
<dbReference type="AlphaFoldDB" id="A0A7C5X2B1"/>
<dbReference type="GO" id="GO:0005524">
    <property type="term" value="F:ATP binding"/>
    <property type="evidence" value="ECO:0007669"/>
    <property type="project" value="UniProtKB-KW"/>
</dbReference>
<dbReference type="PANTHER" id="PTHR47959">
    <property type="entry name" value="ATP-DEPENDENT RNA HELICASE RHLE-RELATED"/>
    <property type="match status" value="1"/>
</dbReference>
<dbReference type="InterPro" id="IPR001650">
    <property type="entry name" value="Helicase_C-like"/>
</dbReference>
<dbReference type="InterPro" id="IPR044742">
    <property type="entry name" value="DEAD/DEAH_RhlB"/>
</dbReference>
<evidence type="ECO:0000256" key="4">
    <source>
        <dbReference type="ARBA" id="ARBA00022840"/>
    </source>
</evidence>
<dbReference type="PROSITE" id="PS51192">
    <property type="entry name" value="HELICASE_ATP_BIND_1"/>
    <property type="match status" value="1"/>
</dbReference>
<dbReference type="Pfam" id="PF00271">
    <property type="entry name" value="Helicase_C"/>
    <property type="match status" value="1"/>
</dbReference>
<evidence type="ECO:0000256" key="3">
    <source>
        <dbReference type="ARBA" id="ARBA00022806"/>
    </source>
</evidence>
<name>A0A7C5X2B1_9AQUI</name>
<dbReference type="Pfam" id="PF00270">
    <property type="entry name" value="DEAD"/>
    <property type="match status" value="1"/>
</dbReference>
<keyword evidence="2" id="KW-0378">Hydrolase</keyword>
<dbReference type="SUPFAM" id="SSF52540">
    <property type="entry name" value="P-loop containing nucleoside triphosphate hydrolases"/>
    <property type="match status" value="1"/>
</dbReference>